<organism evidence="4 5">
    <name type="scientific">Geodermatophilus nigrescens</name>
    <dbReference type="NCBI Taxonomy" id="1070870"/>
    <lineage>
        <taxon>Bacteria</taxon>
        <taxon>Bacillati</taxon>
        <taxon>Actinomycetota</taxon>
        <taxon>Actinomycetes</taxon>
        <taxon>Geodermatophilales</taxon>
        <taxon>Geodermatophilaceae</taxon>
        <taxon>Geodermatophilus</taxon>
    </lineage>
</organism>
<dbReference type="InterPro" id="IPR050463">
    <property type="entry name" value="Gfo/Idh/MocA_oxidrdct_glycsds"/>
</dbReference>
<dbReference type="PANTHER" id="PTHR43818:SF11">
    <property type="entry name" value="BCDNA.GH03377"/>
    <property type="match status" value="1"/>
</dbReference>
<dbReference type="Proteomes" id="UP000184471">
    <property type="component" value="Unassembled WGS sequence"/>
</dbReference>
<dbReference type="Gene3D" id="3.40.50.720">
    <property type="entry name" value="NAD(P)-binding Rossmann-like Domain"/>
    <property type="match status" value="1"/>
</dbReference>
<dbReference type="GO" id="GO:0016491">
    <property type="term" value="F:oxidoreductase activity"/>
    <property type="evidence" value="ECO:0007669"/>
    <property type="project" value="UniProtKB-KW"/>
</dbReference>
<dbReference type="EMBL" id="FQVX01000002">
    <property type="protein sequence ID" value="SHG17213.1"/>
    <property type="molecule type" value="Genomic_DNA"/>
</dbReference>
<gene>
    <name evidence="4" type="ORF">SAMN05444351_1659</name>
</gene>
<reference evidence="4 5" key="1">
    <citation type="submission" date="2016-11" db="EMBL/GenBank/DDBJ databases">
        <authorList>
            <person name="Jaros S."/>
            <person name="Januszkiewicz K."/>
            <person name="Wedrychowicz H."/>
        </authorList>
    </citation>
    <scope>NUCLEOTIDE SEQUENCE [LARGE SCALE GENOMIC DNA]</scope>
    <source>
        <strain evidence="4 5">DSM 45408</strain>
    </source>
</reference>
<dbReference type="AlphaFoldDB" id="A0A1M5HMN2"/>
<dbReference type="PANTHER" id="PTHR43818">
    <property type="entry name" value="BCDNA.GH03377"/>
    <property type="match status" value="1"/>
</dbReference>
<feature type="domain" description="GFO/IDH/MocA-like oxidoreductase" evidence="3">
    <location>
        <begin position="131"/>
        <end position="258"/>
    </location>
</feature>
<dbReference type="Pfam" id="PF22725">
    <property type="entry name" value="GFO_IDH_MocA_C3"/>
    <property type="match status" value="1"/>
</dbReference>
<dbReference type="InterPro" id="IPR055170">
    <property type="entry name" value="GFO_IDH_MocA-like_dom"/>
</dbReference>
<sequence length="359" mass="37571">MADRIRAGIVGTGFMGTVHARAIRRSGGVVTRVAGSTPESSAAGRERIGAESATESVDELIAADDVDVVHVCTPNATHAPLVRAAIAAGKSVVCEKPLAVDAAEAQELLDLATAAGVTATVPFVYRFYPTVREARARVADGSAGPVRLLHGSYLQDWLADATDDDWRVDAAAGGASRAFADIGVHWCDLVEFVSGHRITRLAARTLTVHPERGGRPVTTEDAAVVLFETDRGAAGNVTVSQVTPGRKNRLWFSVDGATESLCFDQENPDSLWIGGREVNRQLLRGSGGHPAAERYSVVPAGHPQGYQDCFDAFVADTHAAVAGSAPDGLPTFADGVRAARVTAAVLESAAARTWVEVAA</sequence>
<evidence type="ECO:0000259" key="2">
    <source>
        <dbReference type="Pfam" id="PF01408"/>
    </source>
</evidence>
<dbReference type="STRING" id="1070870.SAMN05444351_1659"/>
<evidence type="ECO:0000313" key="4">
    <source>
        <dbReference type="EMBL" id="SHG17213.1"/>
    </source>
</evidence>
<dbReference type="InterPro" id="IPR036291">
    <property type="entry name" value="NAD(P)-bd_dom_sf"/>
</dbReference>
<dbReference type="OrthoDB" id="9792085at2"/>
<evidence type="ECO:0000259" key="3">
    <source>
        <dbReference type="Pfam" id="PF22725"/>
    </source>
</evidence>
<proteinExistence type="predicted"/>
<dbReference type="Pfam" id="PF01408">
    <property type="entry name" value="GFO_IDH_MocA"/>
    <property type="match status" value="1"/>
</dbReference>
<dbReference type="GO" id="GO:0000166">
    <property type="term" value="F:nucleotide binding"/>
    <property type="evidence" value="ECO:0007669"/>
    <property type="project" value="InterPro"/>
</dbReference>
<dbReference type="SUPFAM" id="SSF51735">
    <property type="entry name" value="NAD(P)-binding Rossmann-fold domains"/>
    <property type="match status" value="1"/>
</dbReference>
<accession>A0A1M5HMN2</accession>
<dbReference type="RefSeq" id="WP_073419731.1">
    <property type="nucleotide sequence ID" value="NZ_FQVX01000002.1"/>
</dbReference>
<dbReference type="Gene3D" id="3.30.360.10">
    <property type="entry name" value="Dihydrodipicolinate Reductase, domain 2"/>
    <property type="match status" value="1"/>
</dbReference>
<keyword evidence="1" id="KW-0560">Oxidoreductase</keyword>
<keyword evidence="5" id="KW-1185">Reference proteome</keyword>
<evidence type="ECO:0000313" key="5">
    <source>
        <dbReference type="Proteomes" id="UP000184471"/>
    </source>
</evidence>
<dbReference type="InterPro" id="IPR000683">
    <property type="entry name" value="Gfo/Idh/MocA-like_OxRdtase_N"/>
</dbReference>
<name>A0A1M5HMN2_9ACTN</name>
<feature type="domain" description="Gfo/Idh/MocA-like oxidoreductase N-terminal" evidence="2">
    <location>
        <begin position="5"/>
        <end position="121"/>
    </location>
</feature>
<dbReference type="SUPFAM" id="SSF55347">
    <property type="entry name" value="Glyceraldehyde-3-phosphate dehydrogenase-like, C-terminal domain"/>
    <property type="match status" value="1"/>
</dbReference>
<evidence type="ECO:0000256" key="1">
    <source>
        <dbReference type="ARBA" id="ARBA00023002"/>
    </source>
</evidence>
<protein>
    <submittedName>
        <fullName evidence="4">Predicted dehydrogenase</fullName>
    </submittedName>
</protein>